<feature type="transmembrane region" description="Helical" evidence="1">
    <location>
        <begin position="41"/>
        <end position="61"/>
    </location>
</feature>
<accession>A0A0K1W365</accession>
<name>A0A0K1W365_9MOLU</name>
<keyword evidence="1" id="KW-0812">Transmembrane</keyword>
<evidence type="ECO:0000313" key="3">
    <source>
        <dbReference type="Proteomes" id="UP000067476"/>
    </source>
</evidence>
<keyword evidence="1" id="KW-1133">Transmembrane helix</keyword>
<dbReference type="EMBL" id="CP012357">
    <property type="protein sequence ID" value="AKX34623.1"/>
    <property type="molecule type" value="Genomic_DNA"/>
</dbReference>
<organism evidence="2 3">
    <name type="scientific">Spiroplasma litorale</name>
    <dbReference type="NCBI Taxonomy" id="216942"/>
    <lineage>
        <taxon>Bacteria</taxon>
        <taxon>Bacillati</taxon>
        <taxon>Mycoplasmatota</taxon>
        <taxon>Mollicutes</taxon>
        <taxon>Entomoplasmatales</taxon>
        <taxon>Spiroplasmataceae</taxon>
        <taxon>Spiroplasma</taxon>
    </lineage>
</organism>
<feature type="transmembrane region" description="Helical" evidence="1">
    <location>
        <begin position="16"/>
        <end position="35"/>
    </location>
</feature>
<evidence type="ECO:0008006" key="4">
    <source>
        <dbReference type="Google" id="ProtNLM"/>
    </source>
</evidence>
<dbReference type="STRING" id="216942.SLITO_v1c10120"/>
<reference evidence="2 3" key="1">
    <citation type="journal article" date="2015" name="Genome Announc.">
        <title>Complete Genome Sequence of Spiroplasma litorale TN-1T (DSM 21781), a Bacterium Isolated from a Green-Eyed Horsefly (Tabanus nigrovittatus).</title>
        <authorList>
            <person name="Lo W.S."/>
            <person name="Lai Y.C."/>
            <person name="Lien Y.W."/>
            <person name="Wang T.H."/>
            <person name="Kuo C.H."/>
        </authorList>
    </citation>
    <scope>NUCLEOTIDE SEQUENCE [LARGE SCALE GENOMIC DNA]</scope>
    <source>
        <strain evidence="2 3">TN-1</strain>
    </source>
</reference>
<sequence length="230" mass="27912">MKKTDFNVIKKQLKKHFIIPLWIFFTIINFYIFNLCKFNCVLILINIDLILLLVILFKYIFKSENFKINKHKNYYKNLIFFNILIFIVLFTIIFLLFLTSINYFIIYNETNLILSNLKEKNHSPIKFINSVTIFLITIILICFILLLINSISLLNYFYKNMIKVIHHIINTLKNNIVKLLSWFKFIFISIKTKYIKFTKKILNEIFLIFELLISHKINSLYTFYRWSMIP</sequence>
<evidence type="ECO:0000313" key="2">
    <source>
        <dbReference type="EMBL" id="AKX34623.1"/>
    </source>
</evidence>
<feature type="transmembrane region" description="Helical" evidence="1">
    <location>
        <begin position="81"/>
        <end position="107"/>
    </location>
</feature>
<gene>
    <name evidence="2" type="ORF">SLITO_v1c10120</name>
</gene>
<dbReference type="Proteomes" id="UP000067476">
    <property type="component" value="Chromosome"/>
</dbReference>
<dbReference type="AlphaFoldDB" id="A0A0K1W365"/>
<keyword evidence="1" id="KW-0472">Membrane</keyword>
<dbReference type="KEGG" id="sll:SLITO_v1c10120"/>
<dbReference type="PATRIC" id="fig|216942.3.peg.1028"/>
<keyword evidence="3" id="KW-1185">Reference proteome</keyword>
<proteinExistence type="predicted"/>
<feature type="transmembrane region" description="Helical" evidence="1">
    <location>
        <begin position="127"/>
        <end position="158"/>
    </location>
</feature>
<evidence type="ECO:0000256" key="1">
    <source>
        <dbReference type="SAM" id="Phobius"/>
    </source>
</evidence>
<protein>
    <recommendedName>
        <fullName evidence="4">Transmembrane protein</fullName>
    </recommendedName>
</protein>
<feature type="transmembrane region" description="Helical" evidence="1">
    <location>
        <begin position="201"/>
        <end position="224"/>
    </location>
</feature>